<reference evidence="4" key="1">
    <citation type="submission" date="2019-04" db="EMBL/GenBank/DDBJ databases">
        <title>Friends and foes A comparative genomics studyof 23 Aspergillus species from section Flavi.</title>
        <authorList>
            <consortium name="DOE Joint Genome Institute"/>
            <person name="Kjaerbolling I."/>
            <person name="Vesth T."/>
            <person name="Frisvad J.C."/>
            <person name="Nybo J.L."/>
            <person name="Theobald S."/>
            <person name="Kildgaard S."/>
            <person name="Isbrandt T."/>
            <person name="Kuo A."/>
            <person name="Sato A."/>
            <person name="Lyhne E.K."/>
            <person name="Kogle M.E."/>
            <person name="Wiebenga A."/>
            <person name="Kun R.S."/>
            <person name="Lubbers R.J."/>
            <person name="Makela M.R."/>
            <person name="Barry K."/>
            <person name="Chovatia M."/>
            <person name="Clum A."/>
            <person name="Daum C."/>
            <person name="Haridas S."/>
            <person name="He G."/>
            <person name="LaButti K."/>
            <person name="Lipzen A."/>
            <person name="Mondo S."/>
            <person name="Riley R."/>
            <person name="Salamov A."/>
            <person name="Simmons B.A."/>
            <person name="Magnuson J.K."/>
            <person name="Henrissat B."/>
            <person name="Mortensen U.H."/>
            <person name="Larsen T.O."/>
            <person name="Devries R.P."/>
            <person name="Grigoriev I.V."/>
            <person name="Machida M."/>
            <person name="Baker S.E."/>
            <person name="Andersen M.R."/>
        </authorList>
    </citation>
    <scope>NUCLEOTIDE SEQUENCE [LARGE SCALE GENOMIC DNA]</scope>
    <source>
        <strain evidence="4">CBS 553.77</strain>
    </source>
</reference>
<protein>
    <submittedName>
        <fullName evidence="3">Uncharacterized protein</fullName>
    </submittedName>
</protein>
<feature type="transmembrane region" description="Helical" evidence="2">
    <location>
        <begin position="208"/>
        <end position="226"/>
    </location>
</feature>
<gene>
    <name evidence="3" type="ORF">BDV28DRAFT_148994</name>
</gene>
<accession>A0A5N6Z5S3</accession>
<feature type="transmembrane region" description="Helical" evidence="2">
    <location>
        <begin position="23"/>
        <end position="50"/>
    </location>
</feature>
<evidence type="ECO:0000313" key="3">
    <source>
        <dbReference type="EMBL" id="KAE8352483.1"/>
    </source>
</evidence>
<organism evidence="3 4">
    <name type="scientific">Aspergillus coremiiformis</name>
    <dbReference type="NCBI Taxonomy" id="138285"/>
    <lineage>
        <taxon>Eukaryota</taxon>
        <taxon>Fungi</taxon>
        <taxon>Dikarya</taxon>
        <taxon>Ascomycota</taxon>
        <taxon>Pezizomycotina</taxon>
        <taxon>Eurotiomycetes</taxon>
        <taxon>Eurotiomycetidae</taxon>
        <taxon>Eurotiales</taxon>
        <taxon>Aspergillaceae</taxon>
        <taxon>Aspergillus</taxon>
        <taxon>Aspergillus subgen. Circumdati</taxon>
    </lineage>
</organism>
<sequence>MTCPKTLNCSPQEDHQLSAYPDVAGIGMIITFFVSAWLTFLVIAVTLCFIEEFPKELTNDVDQFIIHFTRRPKPHIPRPFRQRRDPISLEVMQRATMTLSDHQLITGASIFIVAYAKHCEISQYHFYIAFLLGTTSFVTHQSRFMATGYVLQKIGPFPRYWRFIWTFAIFTFVLAGNTIVYNDSFLDIYGLPTQCAWKNFPQQYGNRSMLLLVVSSCVTVWGLGSVTRNLCPDLLQCLGRLLQPLLPWDLSQAGPVSLGRLYDWIAQREKTTKARILENLFWWMAERFLYILTMTCWVWSQILGSMFIDLYRILIFLVFLTRKIVLVRKKAASLMEENENTWEFGQIMPVILLALPIFQVMEMLFGKLGPIRDRETILMVKEDYRRNQTRRSDTNQIESKSTESVPVSQGLVRQNPPSIEQPAATEEILEERPEGPKEPDAPHGSQSQCRDPEMGLHSNEDRRSLKGRLTNLGSSASQTEGGSQTRGKPPSFFWIVFGFWTFPLLGLLLFVFTQDF</sequence>
<proteinExistence type="predicted"/>
<dbReference type="OrthoDB" id="4486320at2759"/>
<evidence type="ECO:0000256" key="2">
    <source>
        <dbReference type="SAM" id="Phobius"/>
    </source>
</evidence>
<dbReference type="Proteomes" id="UP000327118">
    <property type="component" value="Unassembled WGS sequence"/>
</dbReference>
<evidence type="ECO:0000313" key="4">
    <source>
        <dbReference type="Proteomes" id="UP000327118"/>
    </source>
</evidence>
<feature type="compositionally biased region" description="Basic and acidic residues" evidence="1">
    <location>
        <begin position="430"/>
        <end position="441"/>
    </location>
</feature>
<keyword evidence="2" id="KW-0472">Membrane</keyword>
<evidence type="ECO:0000256" key="1">
    <source>
        <dbReference type="SAM" id="MobiDB-lite"/>
    </source>
</evidence>
<feature type="transmembrane region" description="Helical" evidence="2">
    <location>
        <begin position="492"/>
        <end position="512"/>
    </location>
</feature>
<dbReference type="PANTHER" id="PTHR37577">
    <property type="entry name" value="INTEGRAL MEMBRANE PROTEIN"/>
    <property type="match status" value="1"/>
</dbReference>
<keyword evidence="4" id="KW-1185">Reference proteome</keyword>
<dbReference type="PANTHER" id="PTHR37577:SF1">
    <property type="entry name" value="INTEGRAL MEMBRANE PROTEIN"/>
    <property type="match status" value="1"/>
</dbReference>
<keyword evidence="2" id="KW-0812">Transmembrane</keyword>
<dbReference type="InterPro" id="IPR053018">
    <property type="entry name" value="Elsinochrome_Biosynth-Asso"/>
</dbReference>
<feature type="compositionally biased region" description="Polar residues" evidence="1">
    <location>
        <begin position="394"/>
        <end position="418"/>
    </location>
</feature>
<feature type="transmembrane region" description="Helical" evidence="2">
    <location>
        <begin position="124"/>
        <end position="140"/>
    </location>
</feature>
<feature type="region of interest" description="Disordered" evidence="1">
    <location>
        <begin position="388"/>
        <end position="459"/>
    </location>
</feature>
<dbReference type="EMBL" id="ML739129">
    <property type="protein sequence ID" value="KAE8352483.1"/>
    <property type="molecule type" value="Genomic_DNA"/>
</dbReference>
<dbReference type="AlphaFoldDB" id="A0A5N6Z5S3"/>
<feature type="transmembrane region" description="Helical" evidence="2">
    <location>
        <begin position="160"/>
        <end position="181"/>
    </location>
</feature>
<keyword evidence="2" id="KW-1133">Transmembrane helix</keyword>
<name>A0A5N6Z5S3_9EURO</name>
<feature type="compositionally biased region" description="Basic and acidic residues" evidence="1">
    <location>
        <begin position="450"/>
        <end position="459"/>
    </location>
</feature>